<keyword evidence="5" id="KW-0539">Nucleus</keyword>
<evidence type="ECO:0000256" key="3">
    <source>
        <dbReference type="ARBA" id="ARBA00023015"/>
    </source>
</evidence>
<dbReference type="SUPFAM" id="SSF57701">
    <property type="entry name" value="Zn2/Cys6 DNA-binding domain"/>
    <property type="match status" value="1"/>
</dbReference>
<proteinExistence type="predicted"/>
<dbReference type="InterPro" id="IPR007219">
    <property type="entry name" value="XnlR_reg_dom"/>
</dbReference>
<dbReference type="GO" id="GO:0006351">
    <property type="term" value="P:DNA-templated transcription"/>
    <property type="evidence" value="ECO:0007669"/>
    <property type="project" value="InterPro"/>
</dbReference>
<evidence type="ECO:0000256" key="2">
    <source>
        <dbReference type="ARBA" id="ARBA00022723"/>
    </source>
</evidence>
<evidence type="ECO:0000313" key="8">
    <source>
        <dbReference type="Proteomes" id="UP000826661"/>
    </source>
</evidence>
<keyword evidence="3" id="KW-0805">Transcription regulation</keyword>
<keyword evidence="4" id="KW-0804">Transcription</keyword>
<keyword evidence="8" id="KW-1185">Reference proteome</keyword>
<feature type="domain" description="Zn(2)-C6 fungal-type" evidence="6">
    <location>
        <begin position="15"/>
        <end position="43"/>
    </location>
</feature>
<accession>A0A8G0LQ62</accession>
<gene>
    <name evidence="7" type="ORF">H0G86_013283</name>
</gene>
<sequence>MQRPKSIPDSRTPQACEGCRKRKTKCDGARPTCRSCLKRKSRCTWPKSLVAGNYSTLYSPESSSEPTPVKTYETLQLKSSPENNSGSCILLRLPQLERLFKIFLDRHHDVELCSFLHKPTQDVAALSSKSQLLVTAIITLSALYISDDEAKEDFGFESASALSNHYAEVARNLARNSSDEPSVYTIQGNLVLAIRELVTWTSFKSWMYAGTAIRMAQALQLGSEFNQRHTDLHKEIRRRTFWACFVVDRLVSYSCNRFFAIDMMSARIQLPCPPNTFAFGESYSGPTLDSIVLYGHQLSQLGILPFYVAMVKLWGDMAMLYKSGGRRELKETPTDITGQFYQKAKSVELFTAILPPTLNWSIQNYKLHQATGQAQAFINLNFLLLHSKCVMHQEYLPQLDSQYALTLEVDPVTEFDNAGLSLDHKEPHIINTCIDSAQAITAMALELNNGDQRDRDLLQSTFAANAIITASAIQLWILYTQTCSKCPKDVAKESADQLLQIIKSWQTRWRVASAWVETLEMLYKLYDFSYGSSNPLADDEWLQSGINEIGESPSLDEDVTGESGEYPSVSDGDHIPNQSTVCQSLFDKVRGILLNPLDPTNVKKQTLRVYCKTLWQYMWSYESILGFNNEVMIFGSED</sequence>
<dbReference type="GO" id="GO:0005634">
    <property type="term" value="C:nucleus"/>
    <property type="evidence" value="ECO:0007669"/>
    <property type="project" value="UniProtKB-SubCell"/>
</dbReference>
<evidence type="ECO:0000256" key="1">
    <source>
        <dbReference type="ARBA" id="ARBA00004123"/>
    </source>
</evidence>
<dbReference type="Pfam" id="PF04082">
    <property type="entry name" value="Fungal_trans"/>
    <property type="match status" value="1"/>
</dbReference>
<dbReference type="InterPro" id="IPR001138">
    <property type="entry name" value="Zn2Cys6_DnaBD"/>
</dbReference>
<organism evidence="7 8">
    <name type="scientific">Trichoderma simmonsii</name>
    <dbReference type="NCBI Taxonomy" id="1491479"/>
    <lineage>
        <taxon>Eukaryota</taxon>
        <taxon>Fungi</taxon>
        <taxon>Dikarya</taxon>
        <taxon>Ascomycota</taxon>
        <taxon>Pezizomycotina</taxon>
        <taxon>Sordariomycetes</taxon>
        <taxon>Hypocreomycetidae</taxon>
        <taxon>Hypocreales</taxon>
        <taxon>Hypocreaceae</taxon>
        <taxon>Trichoderma</taxon>
    </lineage>
</organism>
<dbReference type="PANTHER" id="PTHR47338:SF25">
    <property type="entry name" value="TRANSCRIPTION FACTOR"/>
    <property type="match status" value="1"/>
</dbReference>
<evidence type="ECO:0000313" key="7">
    <source>
        <dbReference type="EMBL" id="QYT06433.1"/>
    </source>
</evidence>
<dbReference type="PANTHER" id="PTHR47338">
    <property type="entry name" value="ZN(II)2CYS6 TRANSCRIPTION FACTOR (EUROFUNG)-RELATED"/>
    <property type="match status" value="1"/>
</dbReference>
<dbReference type="SMART" id="SM00066">
    <property type="entry name" value="GAL4"/>
    <property type="match status" value="1"/>
</dbReference>
<dbReference type="AlphaFoldDB" id="A0A8G0LQ62"/>
<keyword evidence="2" id="KW-0479">Metal-binding</keyword>
<dbReference type="CDD" id="cd12148">
    <property type="entry name" value="fungal_TF_MHR"/>
    <property type="match status" value="1"/>
</dbReference>
<protein>
    <submittedName>
        <fullName evidence="7">Zn(2)-C6 fungal-type domain-containing protein</fullName>
    </submittedName>
</protein>
<dbReference type="InterPro" id="IPR036864">
    <property type="entry name" value="Zn2-C6_fun-type_DNA-bd_sf"/>
</dbReference>
<dbReference type="GO" id="GO:0003677">
    <property type="term" value="F:DNA binding"/>
    <property type="evidence" value="ECO:0007669"/>
    <property type="project" value="InterPro"/>
</dbReference>
<dbReference type="GO" id="GO:0000981">
    <property type="term" value="F:DNA-binding transcription factor activity, RNA polymerase II-specific"/>
    <property type="evidence" value="ECO:0007669"/>
    <property type="project" value="InterPro"/>
</dbReference>
<evidence type="ECO:0000256" key="5">
    <source>
        <dbReference type="ARBA" id="ARBA00023242"/>
    </source>
</evidence>
<dbReference type="Gene3D" id="4.10.240.10">
    <property type="entry name" value="Zn(2)-C6 fungal-type DNA-binding domain"/>
    <property type="match status" value="1"/>
</dbReference>
<comment type="subcellular location">
    <subcellularLocation>
        <location evidence="1">Nucleus</location>
    </subcellularLocation>
</comment>
<dbReference type="SMART" id="SM00906">
    <property type="entry name" value="Fungal_trans"/>
    <property type="match status" value="1"/>
</dbReference>
<reference evidence="7 8" key="1">
    <citation type="journal article" date="2021" name="BMC Genomics">
        <title>Telomere-to-telomere genome assembly of asparaginase-producing Trichoderma simmonsii.</title>
        <authorList>
            <person name="Chung D."/>
            <person name="Kwon Y.M."/>
            <person name="Yang Y."/>
        </authorList>
    </citation>
    <scope>NUCLEOTIDE SEQUENCE [LARGE SCALE GENOMIC DNA]</scope>
    <source>
        <strain evidence="7 8">GH-Sj1</strain>
    </source>
</reference>
<evidence type="ECO:0000256" key="4">
    <source>
        <dbReference type="ARBA" id="ARBA00023163"/>
    </source>
</evidence>
<dbReference type="InterPro" id="IPR050815">
    <property type="entry name" value="TF_fung"/>
</dbReference>
<evidence type="ECO:0000259" key="6">
    <source>
        <dbReference type="PROSITE" id="PS00463"/>
    </source>
</evidence>
<dbReference type="PROSITE" id="PS00463">
    <property type="entry name" value="ZN2_CY6_FUNGAL_1"/>
    <property type="match status" value="1"/>
</dbReference>
<dbReference type="EMBL" id="CP075870">
    <property type="protein sequence ID" value="QYT06433.1"/>
    <property type="molecule type" value="Genomic_DNA"/>
</dbReference>
<name>A0A8G0LQ62_9HYPO</name>
<dbReference type="GO" id="GO:0008270">
    <property type="term" value="F:zinc ion binding"/>
    <property type="evidence" value="ECO:0007669"/>
    <property type="project" value="InterPro"/>
</dbReference>
<dbReference type="CDD" id="cd00067">
    <property type="entry name" value="GAL4"/>
    <property type="match status" value="1"/>
</dbReference>
<dbReference type="Pfam" id="PF00172">
    <property type="entry name" value="Zn_clus"/>
    <property type="match status" value="1"/>
</dbReference>
<dbReference type="Proteomes" id="UP000826661">
    <property type="component" value="Chromosome VII"/>
</dbReference>